<proteinExistence type="predicted"/>
<keyword evidence="1" id="KW-0863">Zinc-finger</keyword>
<accession>A0A6S6UCL1</accession>
<dbReference type="PANTHER" id="PTHR38133:SF1">
    <property type="entry name" value="SLR1429 PROTEIN"/>
    <property type="match status" value="1"/>
</dbReference>
<dbReference type="AlphaFoldDB" id="A0A6S6UCL1"/>
<feature type="domain" description="SWIM-type" evidence="2">
    <location>
        <begin position="116"/>
        <end position="151"/>
    </location>
</feature>
<organism evidence="3">
    <name type="scientific">uncultured Thiotrichaceae bacterium</name>
    <dbReference type="NCBI Taxonomy" id="298394"/>
    <lineage>
        <taxon>Bacteria</taxon>
        <taxon>Pseudomonadati</taxon>
        <taxon>Pseudomonadota</taxon>
        <taxon>Gammaproteobacteria</taxon>
        <taxon>Thiotrichales</taxon>
        <taxon>Thiotrichaceae</taxon>
        <taxon>environmental samples</taxon>
    </lineage>
</organism>
<protein>
    <recommendedName>
        <fullName evidence="2">SWIM-type domain-containing protein</fullName>
    </recommendedName>
</protein>
<dbReference type="InterPro" id="IPR007527">
    <property type="entry name" value="Znf_SWIM"/>
</dbReference>
<evidence type="ECO:0000313" key="3">
    <source>
        <dbReference type="EMBL" id="CAA6826583.1"/>
    </source>
</evidence>
<dbReference type="Pfam" id="PF04434">
    <property type="entry name" value="SWIM"/>
    <property type="match status" value="1"/>
</dbReference>
<evidence type="ECO:0000259" key="2">
    <source>
        <dbReference type="PROSITE" id="PS50966"/>
    </source>
</evidence>
<evidence type="ECO:0000256" key="1">
    <source>
        <dbReference type="PROSITE-ProRule" id="PRU00325"/>
    </source>
</evidence>
<name>A0A6S6UCL1_9GAMM</name>
<keyword evidence="1" id="KW-0479">Metal-binding</keyword>
<gene>
    <name evidence="3" type="ORF">HELGO_WM64861</name>
</gene>
<dbReference type="GO" id="GO:0008270">
    <property type="term" value="F:zinc ion binding"/>
    <property type="evidence" value="ECO:0007669"/>
    <property type="project" value="UniProtKB-KW"/>
</dbReference>
<reference evidence="3" key="1">
    <citation type="submission" date="2020-01" db="EMBL/GenBank/DDBJ databases">
        <authorList>
            <person name="Meier V. D."/>
            <person name="Meier V D."/>
        </authorList>
    </citation>
    <scope>NUCLEOTIDE SEQUENCE</scope>
    <source>
        <strain evidence="3">HLG_WM_MAG_08</strain>
    </source>
</reference>
<dbReference type="PROSITE" id="PS50966">
    <property type="entry name" value="ZF_SWIM"/>
    <property type="match status" value="1"/>
</dbReference>
<dbReference type="EMBL" id="CACVAV010000427">
    <property type="protein sequence ID" value="CAA6826583.1"/>
    <property type="molecule type" value="Genomic_DNA"/>
</dbReference>
<keyword evidence="1" id="KW-0862">Zinc</keyword>
<sequence length="278" mass="31484">MAKITRTWWGESFLDVLGTIMDDGRLRRGRAYAGPNRLLEFSIKDTSVKAKIRGNKNPYFGVYKEPRYKTEFKLKQFSAKEWDGLTEEITRNAACLSQLLMNEMPKGIEAVFARQKLNLLPRNKADLVTKCSCPDYADPCKHVAGVYYKVASLLDRDPLLLFQLRGMDALKLQEKLAASPLGKALIDQWGEGEQVVEYQAHRYPEPPVKVAAVSDLKTFWQGEQALPLVGHFSGQPAAAAVLIKKGGDYPAFWQRDQSFIEVMEKLYPRIVDKNKAQL</sequence>
<dbReference type="PANTHER" id="PTHR38133">
    <property type="entry name" value="SLR1429 PROTEIN"/>
    <property type="match status" value="1"/>
</dbReference>